<dbReference type="Pfam" id="PF00664">
    <property type="entry name" value="ABC_membrane"/>
    <property type="match status" value="1"/>
</dbReference>
<keyword evidence="6 12" id="KW-1133">Transmembrane helix</keyword>
<dbReference type="FunFam" id="3.40.50.300:FF:000287">
    <property type="entry name" value="Multidrug ABC transporter ATP-binding protein"/>
    <property type="match status" value="1"/>
</dbReference>
<evidence type="ECO:0000256" key="7">
    <source>
        <dbReference type="ARBA" id="ARBA00023136"/>
    </source>
</evidence>
<reference evidence="15 16" key="1">
    <citation type="submission" date="2018-08" db="EMBL/GenBank/DDBJ databases">
        <title>Whole genome sequence analysis of Dermacoccus abyssi bacteria isolated from Deep Mariana trench Micromonospora spp reveals genes involved in the environmental adaptation and production of secondary metabolites.</title>
        <authorList>
            <person name="Abdel-Mageed W.M."/>
            <person name="Lehri B."/>
            <person name="Nouioui I."/>
            <person name="Goodfellow I."/>
            <person name="Jaspars M."/>
            <person name="Karlyshev A."/>
        </authorList>
    </citation>
    <scope>NUCLEOTIDE SEQUENCE [LARGE SCALE GENOMIC DNA]</scope>
    <source>
        <strain evidence="15 16">MT1.1</strain>
    </source>
</reference>
<dbReference type="SMART" id="SM00382">
    <property type="entry name" value="AAA"/>
    <property type="match status" value="1"/>
</dbReference>
<evidence type="ECO:0000256" key="3">
    <source>
        <dbReference type="ARBA" id="ARBA00022692"/>
    </source>
</evidence>
<evidence type="ECO:0000256" key="1">
    <source>
        <dbReference type="ARBA" id="ARBA00004651"/>
    </source>
</evidence>
<comment type="caution">
    <text evidence="15">The sequence shown here is derived from an EMBL/GenBank/DDBJ whole genome shotgun (WGS) entry which is preliminary data.</text>
</comment>
<dbReference type="PROSITE" id="PS50893">
    <property type="entry name" value="ABC_TRANSPORTER_2"/>
    <property type="match status" value="1"/>
</dbReference>
<evidence type="ECO:0000256" key="8">
    <source>
        <dbReference type="ARBA" id="ARBA00055053"/>
    </source>
</evidence>
<evidence type="ECO:0000256" key="9">
    <source>
        <dbReference type="ARBA" id="ARBA00061644"/>
    </source>
</evidence>
<feature type="transmembrane region" description="Helical" evidence="12">
    <location>
        <begin position="235"/>
        <end position="252"/>
    </location>
</feature>
<proteinExistence type="inferred from homology"/>
<evidence type="ECO:0000256" key="2">
    <source>
        <dbReference type="ARBA" id="ARBA00022448"/>
    </source>
</evidence>
<dbReference type="InterPro" id="IPR003593">
    <property type="entry name" value="AAA+_ATPase"/>
</dbReference>
<dbReference type="GO" id="GO:0005886">
    <property type="term" value="C:plasma membrane"/>
    <property type="evidence" value="ECO:0007669"/>
    <property type="project" value="UniProtKB-SubCell"/>
</dbReference>
<evidence type="ECO:0000313" key="16">
    <source>
        <dbReference type="Proteomes" id="UP000285376"/>
    </source>
</evidence>
<keyword evidence="5 15" id="KW-0067">ATP-binding</keyword>
<evidence type="ECO:0000259" key="13">
    <source>
        <dbReference type="PROSITE" id="PS50893"/>
    </source>
</evidence>
<feature type="domain" description="ABC transmembrane type-1" evidence="14">
    <location>
        <begin position="53"/>
        <end position="376"/>
    </location>
</feature>
<feature type="transmembrane region" description="Helical" evidence="12">
    <location>
        <begin position="316"/>
        <end position="338"/>
    </location>
</feature>
<dbReference type="CDD" id="cd03254">
    <property type="entry name" value="ABCC_Glucan_exporter_like"/>
    <property type="match status" value="1"/>
</dbReference>
<dbReference type="GO" id="GO:0016887">
    <property type="term" value="F:ATP hydrolysis activity"/>
    <property type="evidence" value="ECO:0007669"/>
    <property type="project" value="InterPro"/>
</dbReference>
<dbReference type="Proteomes" id="UP000285376">
    <property type="component" value="Unassembled WGS sequence"/>
</dbReference>
<feature type="transmembrane region" description="Helical" evidence="12">
    <location>
        <begin position="50"/>
        <end position="68"/>
    </location>
</feature>
<dbReference type="SUPFAM" id="SSF90123">
    <property type="entry name" value="ABC transporter transmembrane region"/>
    <property type="match status" value="1"/>
</dbReference>
<evidence type="ECO:0000256" key="10">
    <source>
        <dbReference type="ARBA" id="ARBA00071747"/>
    </source>
</evidence>
<dbReference type="InterPro" id="IPR039421">
    <property type="entry name" value="Type_1_exporter"/>
</dbReference>
<evidence type="ECO:0000256" key="12">
    <source>
        <dbReference type="SAM" id="Phobius"/>
    </source>
</evidence>
<feature type="domain" description="ABC transporter" evidence="13">
    <location>
        <begin position="409"/>
        <end position="643"/>
    </location>
</feature>
<evidence type="ECO:0000256" key="6">
    <source>
        <dbReference type="ARBA" id="ARBA00022989"/>
    </source>
</evidence>
<accession>A0A417Z4J8</accession>
<feature type="transmembrane region" description="Helical" evidence="12">
    <location>
        <begin position="212"/>
        <end position="229"/>
    </location>
</feature>
<feature type="region of interest" description="Disordered" evidence="11">
    <location>
        <begin position="1"/>
        <end position="29"/>
    </location>
</feature>
<dbReference type="PANTHER" id="PTHR43394">
    <property type="entry name" value="ATP-DEPENDENT PERMEASE MDL1, MITOCHONDRIAL"/>
    <property type="match status" value="1"/>
</dbReference>
<dbReference type="PANTHER" id="PTHR43394:SF1">
    <property type="entry name" value="ATP-BINDING CASSETTE SUB-FAMILY B MEMBER 10, MITOCHONDRIAL"/>
    <property type="match status" value="1"/>
</dbReference>
<organism evidence="15 16">
    <name type="scientific">Dermacoccus abyssi</name>
    <dbReference type="NCBI Taxonomy" id="322596"/>
    <lineage>
        <taxon>Bacteria</taxon>
        <taxon>Bacillati</taxon>
        <taxon>Actinomycetota</taxon>
        <taxon>Actinomycetes</taxon>
        <taxon>Micrococcales</taxon>
        <taxon>Dermacoccaceae</taxon>
        <taxon>Dermacoccus</taxon>
    </lineage>
</organism>
<evidence type="ECO:0000256" key="11">
    <source>
        <dbReference type="SAM" id="MobiDB-lite"/>
    </source>
</evidence>
<comment type="similarity">
    <text evidence="9">Belongs to the ABC transporter superfamily. Lipid exporter (TC 3.A.1.106) family.</text>
</comment>
<dbReference type="InterPro" id="IPR017871">
    <property type="entry name" value="ABC_transporter-like_CS"/>
</dbReference>
<dbReference type="InterPro" id="IPR027417">
    <property type="entry name" value="P-loop_NTPase"/>
</dbReference>
<protein>
    <recommendedName>
        <fullName evidence="10">Fatty acid ABC transporter ATP-binding/permease protein</fullName>
    </recommendedName>
</protein>
<dbReference type="PROSITE" id="PS00211">
    <property type="entry name" value="ABC_TRANSPORTER_1"/>
    <property type="match status" value="1"/>
</dbReference>
<dbReference type="PROSITE" id="PS50929">
    <property type="entry name" value="ABC_TM1F"/>
    <property type="match status" value="1"/>
</dbReference>
<keyword evidence="4" id="KW-0547">Nucleotide-binding</keyword>
<dbReference type="InterPro" id="IPR036640">
    <property type="entry name" value="ABC1_TM_sf"/>
</dbReference>
<dbReference type="SUPFAM" id="SSF52540">
    <property type="entry name" value="P-loop containing nucleoside triphosphate hydrolases"/>
    <property type="match status" value="1"/>
</dbReference>
<comment type="function">
    <text evidence="8">ABC transporter involved in fatty acid import. Transmembrane domains (TMD) form a pore in the membrane and the ATP-binding domain (NBD) is responsible for energy generation.</text>
</comment>
<gene>
    <name evidence="15" type="ORF">D1832_08160</name>
</gene>
<keyword evidence="3 12" id="KW-0812">Transmembrane</keyword>
<dbReference type="Gene3D" id="3.40.50.300">
    <property type="entry name" value="P-loop containing nucleotide triphosphate hydrolases"/>
    <property type="match status" value="1"/>
</dbReference>
<dbReference type="Pfam" id="PF00005">
    <property type="entry name" value="ABC_tran"/>
    <property type="match status" value="1"/>
</dbReference>
<feature type="transmembrane region" description="Helical" evidence="12">
    <location>
        <begin position="133"/>
        <end position="155"/>
    </location>
</feature>
<dbReference type="GO" id="GO:0005524">
    <property type="term" value="F:ATP binding"/>
    <property type="evidence" value="ECO:0007669"/>
    <property type="project" value="UniProtKB-KW"/>
</dbReference>
<dbReference type="GO" id="GO:0015421">
    <property type="term" value="F:ABC-type oligopeptide transporter activity"/>
    <property type="evidence" value="ECO:0007669"/>
    <property type="project" value="TreeGrafter"/>
</dbReference>
<dbReference type="InterPro" id="IPR011527">
    <property type="entry name" value="ABC1_TM_dom"/>
</dbReference>
<dbReference type="CDD" id="cd18547">
    <property type="entry name" value="ABC_6TM_Tm288_like"/>
    <property type="match status" value="1"/>
</dbReference>
<dbReference type="InterPro" id="IPR003439">
    <property type="entry name" value="ABC_transporter-like_ATP-bd"/>
</dbReference>
<dbReference type="Gene3D" id="1.20.1560.10">
    <property type="entry name" value="ABC transporter type 1, transmembrane domain"/>
    <property type="match status" value="1"/>
</dbReference>
<name>A0A417Z4J8_9MICO</name>
<dbReference type="AlphaFoldDB" id="A0A417Z4J8"/>
<comment type="subcellular location">
    <subcellularLocation>
        <location evidence="1">Cell membrane</location>
        <topology evidence="1">Multi-pass membrane protein</topology>
    </subcellularLocation>
</comment>
<sequence>MSAPAGRGAPANAQRGPGHGPGAGMAPAAKTMDFKNSSLRLLGLLRPHRLKVIAVLVLSVASVAMNVLGPRILGKAVDAIFSGSVSMRLPTGQTKEQVVAGLRASGNTKFAEMVSAMDLVPGQGIDFGHVGRILLAVLGLYIAASLFQVVQARLLNSLVQQTVKKLRADVDAKLTRVPLAYVDGRPRGELLSRVTNDIDNVGQSMQQTMSQLLVSICTVVGVVVMMFTVSWMLTLIALLTIPLVMLVASRIMKKSQGHFIAQWQHTGELNGQIEEAFSAHALVKVFGRGPQVEAAFDDRNEKLTDVSRRAQFLSGLMMPIMMFVGNLQYVVICVVGGLRVASGQMTLGDVTAFVQYSRQFTQPVTQIASMVNLLQSGVASAERVFEVLDAPEESRDEPGKLPRPTQGRVAFDGVAFGYTPERRLIDGLDLTVEPGQTVAIVGPTGVGKTTLVNLLMRFYEIDAGRITLDGVDIRHVPRRELRERLGMVLQDSWVFHGTIRDNLRYGNLDATDDQLQAAAEATFVDRFVRSLPDGYDTIISDDGASLSSGERQLITIARAFLAEPDVLILDEATSSVDTRTEVMLQQAMAALRRDRTSFVIAHRLSTIRDADVILVMENGDIVEQGSHDELLAARGAYWRLYEAQFAGAAQTDTDEGIAADVRPA</sequence>
<evidence type="ECO:0000256" key="5">
    <source>
        <dbReference type="ARBA" id="ARBA00022840"/>
    </source>
</evidence>
<keyword evidence="7 12" id="KW-0472">Membrane</keyword>
<evidence type="ECO:0000259" key="14">
    <source>
        <dbReference type="PROSITE" id="PS50929"/>
    </source>
</evidence>
<evidence type="ECO:0000313" key="15">
    <source>
        <dbReference type="EMBL" id="RHW45673.1"/>
    </source>
</evidence>
<keyword evidence="2" id="KW-0813">Transport</keyword>
<evidence type="ECO:0000256" key="4">
    <source>
        <dbReference type="ARBA" id="ARBA00022741"/>
    </source>
</evidence>
<dbReference type="EMBL" id="QWLM01000008">
    <property type="protein sequence ID" value="RHW45673.1"/>
    <property type="molecule type" value="Genomic_DNA"/>
</dbReference>
<dbReference type="RefSeq" id="WP_118913427.1">
    <property type="nucleotide sequence ID" value="NZ_CBCRVH010000009.1"/>
</dbReference>